<accession>Q13RQ1</accession>
<dbReference type="eggNOG" id="ENOG5033FNF">
    <property type="taxonomic scope" value="Bacteria"/>
</dbReference>
<name>Q13RQ1_PARXL</name>
<dbReference type="Proteomes" id="UP000001817">
    <property type="component" value="Chromosome 2"/>
</dbReference>
<dbReference type="Gene3D" id="1.10.150.240">
    <property type="entry name" value="Putative phosphatase, domain 2"/>
    <property type="match status" value="1"/>
</dbReference>
<evidence type="ECO:0000313" key="1">
    <source>
        <dbReference type="EMBL" id="ABE33238.1"/>
    </source>
</evidence>
<keyword evidence="2" id="KW-1185">Reference proteome</keyword>
<evidence type="ECO:0000313" key="2">
    <source>
        <dbReference type="Proteomes" id="UP000001817"/>
    </source>
</evidence>
<protein>
    <submittedName>
        <fullName evidence="1">Uncharacterized protein</fullName>
    </submittedName>
</protein>
<dbReference type="EMBL" id="CP000271">
    <property type="protein sequence ID" value="ABE33238.1"/>
    <property type="molecule type" value="Genomic_DNA"/>
</dbReference>
<reference evidence="1 2" key="1">
    <citation type="journal article" date="2006" name="Proc. Natl. Acad. Sci. U.S.A.">
        <title>Burkholderia xenovorans LB400 harbors a multi-replicon, 9.73-Mbp genome shaped for versatility.</title>
        <authorList>
            <person name="Chain P.S."/>
            <person name="Denef V.J."/>
            <person name="Konstantinidis K.T."/>
            <person name="Vergez L.M."/>
            <person name="Agullo L."/>
            <person name="Reyes V.L."/>
            <person name="Hauser L."/>
            <person name="Cordova M."/>
            <person name="Gomez L."/>
            <person name="Gonzalez M."/>
            <person name="Land M."/>
            <person name="Lao V."/>
            <person name="Larimer F."/>
            <person name="LiPuma J.J."/>
            <person name="Mahenthiralingam E."/>
            <person name="Malfatti S.A."/>
            <person name="Marx C.J."/>
            <person name="Parnell J.J."/>
            <person name="Ramette A."/>
            <person name="Richardson P."/>
            <person name="Seeger M."/>
            <person name="Smith D."/>
            <person name="Spilker T."/>
            <person name="Sul W.J."/>
            <person name="Tsoi T.V."/>
            <person name="Ulrich L.E."/>
            <person name="Zhulin I.B."/>
            <person name="Tiedje J.M."/>
        </authorList>
    </citation>
    <scope>NUCLEOTIDE SEQUENCE [LARGE SCALE GENOMIC DNA]</scope>
    <source>
        <strain evidence="1 2">LB400</strain>
    </source>
</reference>
<sequence length="145" mass="15907">MRASILGRATCLKEMTMNHAQLNAGDSVHDAEIDAQLCAYNAAFDELGLRFRWDAQTLTSLAVIDGERAQIAAYIESHHPHLLKAYSAEFLSQAILDRKSARYPAPLPRRVGSASLSTHAVRQSGTSSRRERVSYDIELPALAGV</sequence>
<dbReference type="InterPro" id="IPR023198">
    <property type="entry name" value="PGP-like_dom2"/>
</dbReference>
<dbReference type="AlphaFoldDB" id="Q13RQ1"/>
<dbReference type="KEGG" id="bxe:Bxe_B2757"/>
<gene>
    <name evidence="1" type="ORF">Bxe_B2757</name>
</gene>
<organism evidence="1 2">
    <name type="scientific">Paraburkholderia xenovorans (strain LB400)</name>
    <dbReference type="NCBI Taxonomy" id="266265"/>
    <lineage>
        <taxon>Bacteria</taxon>
        <taxon>Pseudomonadati</taxon>
        <taxon>Pseudomonadota</taxon>
        <taxon>Betaproteobacteria</taxon>
        <taxon>Burkholderiales</taxon>
        <taxon>Burkholderiaceae</taxon>
        <taxon>Paraburkholderia</taxon>
    </lineage>
</organism>
<proteinExistence type="predicted"/>